<dbReference type="GO" id="GO:0015833">
    <property type="term" value="P:peptide transport"/>
    <property type="evidence" value="ECO:0007669"/>
    <property type="project" value="TreeGrafter"/>
</dbReference>
<dbReference type="Pfam" id="PF00496">
    <property type="entry name" value="SBP_bac_5"/>
    <property type="match status" value="1"/>
</dbReference>
<dbReference type="PROSITE" id="PS51257">
    <property type="entry name" value="PROKAR_LIPOPROTEIN"/>
    <property type="match status" value="1"/>
</dbReference>
<dbReference type="EMBL" id="QEOP01000001">
    <property type="protein sequence ID" value="PVZ95378.1"/>
    <property type="molecule type" value="Genomic_DNA"/>
</dbReference>
<sequence>MSRMRRTVLLTIALAASTAIALTSCASGGGGGSSDSASPHPGTVVWARPAAIDGWEGDKCISSSGPTNAVVFDSLLRIQTPDGSGLVPGLASEWSYDESTYTYDLTIRDDAAFSNGDPVTADDVIFSFDEWKAGPISGILYASVASVTAVSDKEVQVVMAQPDTFLPNLLAWCNSNVYPADFAGMSRDDYFANPIGAGPYVVSDWSDPGGTTESISLVPNEHFWGWEGETPAVTELTIETIVDPSQRALQFQSGDIDILEQVDQATVAQIGEDHAVPTLPSINIGIVANTLAGPASDPVVREAISKAIDRDSIAGALGGGTEAATGILPINVPGTAEPTEPYTFDLDAAKDLMASSGSPDGLSMRYMYDPSNADSDTTAQILVTQLAEIGIDLELEPTDTATMNGRLADGDFDLARSGAGAISPTIFDPIGLILATSYVYSGVDATVMTDNFVTGTSTTDDAVVEQAVVAIQDDALKQNGYIGVIDLATNWAAQSYITGFVPIQYMVYYTDKLGFAE</sequence>
<dbReference type="AlphaFoldDB" id="A0A2V1HS40"/>
<reference evidence="6 7" key="1">
    <citation type="submission" date="2018-05" db="EMBL/GenBank/DDBJ databases">
        <title>Amnibacterium sp. M8JJ-5, whole genome shotgun sequence.</title>
        <authorList>
            <person name="Tuo L."/>
        </authorList>
    </citation>
    <scope>NUCLEOTIDE SEQUENCE [LARGE SCALE GENOMIC DNA]</scope>
    <source>
        <strain evidence="6 7">M8JJ-5</strain>
    </source>
</reference>
<keyword evidence="3 4" id="KW-0732">Signal</keyword>
<comment type="caution">
    <text evidence="6">The sequence shown here is derived from an EMBL/GenBank/DDBJ whole genome shotgun (WGS) entry which is preliminary data.</text>
</comment>
<dbReference type="InterPro" id="IPR039424">
    <property type="entry name" value="SBP_5"/>
</dbReference>
<dbReference type="SUPFAM" id="SSF53850">
    <property type="entry name" value="Periplasmic binding protein-like II"/>
    <property type="match status" value="1"/>
</dbReference>
<evidence type="ECO:0000313" key="6">
    <source>
        <dbReference type="EMBL" id="PVZ95378.1"/>
    </source>
</evidence>
<accession>A0A2V1HS40</accession>
<dbReference type="GO" id="GO:1904680">
    <property type="term" value="F:peptide transmembrane transporter activity"/>
    <property type="evidence" value="ECO:0007669"/>
    <property type="project" value="TreeGrafter"/>
</dbReference>
<protein>
    <recommendedName>
        <fullName evidence="5">Solute-binding protein family 5 domain-containing protein</fullName>
    </recommendedName>
</protein>
<keyword evidence="7" id="KW-1185">Reference proteome</keyword>
<feature type="signal peptide" evidence="4">
    <location>
        <begin position="1"/>
        <end position="21"/>
    </location>
</feature>
<dbReference type="Proteomes" id="UP000244893">
    <property type="component" value="Unassembled WGS sequence"/>
</dbReference>
<dbReference type="Gene3D" id="3.40.190.10">
    <property type="entry name" value="Periplasmic binding protein-like II"/>
    <property type="match status" value="1"/>
</dbReference>
<name>A0A2V1HS40_9MICO</name>
<feature type="domain" description="Solute-binding protein family 5" evidence="5">
    <location>
        <begin position="86"/>
        <end position="425"/>
    </location>
</feature>
<dbReference type="PANTHER" id="PTHR30290:SF9">
    <property type="entry name" value="OLIGOPEPTIDE-BINDING PROTEIN APPA"/>
    <property type="match status" value="1"/>
</dbReference>
<proteinExistence type="inferred from homology"/>
<keyword evidence="2" id="KW-0813">Transport</keyword>
<dbReference type="InterPro" id="IPR000914">
    <property type="entry name" value="SBP_5_dom"/>
</dbReference>
<evidence type="ECO:0000313" key="7">
    <source>
        <dbReference type="Proteomes" id="UP000244893"/>
    </source>
</evidence>
<feature type="chain" id="PRO_5015966324" description="Solute-binding protein family 5 domain-containing protein" evidence="4">
    <location>
        <begin position="22"/>
        <end position="517"/>
    </location>
</feature>
<evidence type="ECO:0000259" key="5">
    <source>
        <dbReference type="Pfam" id="PF00496"/>
    </source>
</evidence>
<dbReference type="CDD" id="cd00995">
    <property type="entry name" value="PBP2_NikA_DppA_OppA_like"/>
    <property type="match status" value="1"/>
</dbReference>
<dbReference type="Gene3D" id="3.10.105.10">
    <property type="entry name" value="Dipeptide-binding Protein, Domain 3"/>
    <property type="match status" value="1"/>
</dbReference>
<comment type="similarity">
    <text evidence="1">Belongs to the bacterial solute-binding protein 5 family.</text>
</comment>
<dbReference type="OrthoDB" id="9046151at2"/>
<gene>
    <name evidence="6" type="ORF">DDQ50_02340</name>
</gene>
<evidence type="ECO:0000256" key="2">
    <source>
        <dbReference type="ARBA" id="ARBA00022448"/>
    </source>
</evidence>
<evidence type="ECO:0000256" key="3">
    <source>
        <dbReference type="ARBA" id="ARBA00022729"/>
    </source>
</evidence>
<evidence type="ECO:0000256" key="1">
    <source>
        <dbReference type="ARBA" id="ARBA00005695"/>
    </source>
</evidence>
<dbReference type="PANTHER" id="PTHR30290">
    <property type="entry name" value="PERIPLASMIC BINDING COMPONENT OF ABC TRANSPORTER"/>
    <property type="match status" value="1"/>
</dbReference>
<organism evidence="6 7">
    <name type="scientific">Amnibacterium flavum</name>
    <dbReference type="NCBI Taxonomy" id="2173173"/>
    <lineage>
        <taxon>Bacteria</taxon>
        <taxon>Bacillati</taxon>
        <taxon>Actinomycetota</taxon>
        <taxon>Actinomycetes</taxon>
        <taxon>Micrococcales</taxon>
        <taxon>Microbacteriaceae</taxon>
        <taxon>Amnibacterium</taxon>
    </lineage>
</organism>
<evidence type="ECO:0000256" key="4">
    <source>
        <dbReference type="SAM" id="SignalP"/>
    </source>
</evidence>